<dbReference type="EMBL" id="SSTJ01000025">
    <property type="protein sequence ID" value="THG34754.1"/>
    <property type="molecule type" value="Genomic_DNA"/>
</dbReference>
<dbReference type="AlphaFoldDB" id="A0A4S4FW24"/>
<evidence type="ECO:0000313" key="2">
    <source>
        <dbReference type="EMBL" id="THG34754.1"/>
    </source>
</evidence>
<sequence>MAYGCDQFSIPAGKAYLSPIVDCFSGMPASWAIRMSPTAEMANIMLEDACRRLAEGAMTHSDRGCRYRWPGWLRIRHDNGLAHSMSKKGCSPDNSAMEGFAIHRIRCALAHAMRLDLCNSDIVLN</sequence>
<dbReference type="Pfam" id="PF00665">
    <property type="entry name" value="rve"/>
    <property type="match status" value="1"/>
</dbReference>
<reference evidence="2 3" key="1">
    <citation type="submission" date="2019-04" db="EMBL/GenBank/DDBJ databases">
        <title>Microbes associate with the intestines of laboratory mice.</title>
        <authorList>
            <person name="Navarre W."/>
            <person name="Wong E."/>
            <person name="Huang K.C."/>
            <person name="Tropini C."/>
            <person name="Ng K."/>
            <person name="Yu B."/>
        </authorList>
    </citation>
    <scope>NUCLEOTIDE SEQUENCE [LARGE SCALE GENOMIC DNA]</scope>
    <source>
        <strain evidence="2 3">NM80_B27</strain>
    </source>
</reference>
<proteinExistence type="predicted"/>
<comment type="caution">
    <text evidence="2">The sequence shown here is derived from an EMBL/GenBank/DDBJ whole genome shotgun (WGS) entry which is preliminary data.</text>
</comment>
<dbReference type="GO" id="GO:0015074">
    <property type="term" value="P:DNA integration"/>
    <property type="evidence" value="ECO:0007669"/>
    <property type="project" value="InterPro"/>
</dbReference>
<evidence type="ECO:0000313" key="3">
    <source>
        <dbReference type="Proteomes" id="UP000308978"/>
    </source>
</evidence>
<accession>A0A4S4FW24</accession>
<gene>
    <name evidence="2" type="ORF">E5986_11450</name>
</gene>
<name>A0A4S4FW24_9ACTN</name>
<dbReference type="SUPFAM" id="SSF53098">
    <property type="entry name" value="Ribonuclease H-like"/>
    <property type="match status" value="1"/>
</dbReference>
<feature type="domain" description="Integrase catalytic" evidence="1">
    <location>
        <begin position="9"/>
        <end position="89"/>
    </location>
</feature>
<dbReference type="InterPro" id="IPR050900">
    <property type="entry name" value="Transposase_IS3/IS150/IS904"/>
</dbReference>
<dbReference type="InterPro" id="IPR012337">
    <property type="entry name" value="RNaseH-like_sf"/>
</dbReference>
<dbReference type="InterPro" id="IPR036397">
    <property type="entry name" value="RNaseH_sf"/>
</dbReference>
<organism evidence="2 3">
    <name type="scientific">Adlercreutzia caecimuris</name>
    <dbReference type="NCBI Taxonomy" id="671266"/>
    <lineage>
        <taxon>Bacteria</taxon>
        <taxon>Bacillati</taxon>
        <taxon>Actinomycetota</taxon>
        <taxon>Coriobacteriia</taxon>
        <taxon>Eggerthellales</taxon>
        <taxon>Eggerthellaceae</taxon>
        <taxon>Adlercreutzia</taxon>
    </lineage>
</organism>
<dbReference type="Gene3D" id="3.30.420.10">
    <property type="entry name" value="Ribonuclease H-like superfamily/Ribonuclease H"/>
    <property type="match status" value="1"/>
</dbReference>
<dbReference type="GO" id="GO:0003676">
    <property type="term" value="F:nucleic acid binding"/>
    <property type="evidence" value="ECO:0007669"/>
    <property type="project" value="InterPro"/>
</dbReference>
<dbReference type="InterPro" id="IPR001584">
    <property type="entry name" value="Integrase_cat-core"/>
</dbReference>
<evidence type="ECO:0000259" key="1">
    <source>
        <dbReference type="Pfam" id="PF00665"/>
    </source>
</evidence>
<dbReference type="PANTHER" id="PTHR46889:SF4">
    <property type="entry name" value="TRANSPOSASE INSO FOR INSERTION SEQUENCE ELEMENT IS911B-RELATED"/>
    <property type="match status" value="1"/>
</dbReference>
<dbReference type="Proteomes" id="UP000308978">
    <property type="component" value="Unassembled WGS sequence"/>
</dbReference>
<protein>
    <submittedName>
        <fullName evidence="2">Transposase family protein</fullName>
    </submittedName>
</protein>
<dbReference type="PANTHER" id="PTHR46889">
    <property type="entry name" value="TRANSPOSASE INSF FOR INSERTION SEQUENCE IS3B-RELATED"/>
    <property type="match status" value="1"/>
</dbReference>